<gene>
    <name evidence="1" type="ORF">CUN48_18710</name>
</gene>
<dbReference type="InterPro" id="IPR029044">
    <property type="entry name" value="Nucleotide-diphossugar_trans"/>
</dbReference>
<evidence type="ECO:0000313" key="2">
    <source>
        <dbReference type="Proteomes" id="UP000230790"/>
    </source>
</evidence>
<dbReference type="Gene3D" id="3.90.550.10">
    <property type="entry name" value="Spore Coat Polysaccharide Biosynthesis Protein SpsA, Chain A"/>
    <property type="match status" value="1"/>
</dbReference>
<sequence length="45" mass="4835">MASPSVSVIVLSYNTRDLTLTCLEHFAPEALATGWEVIVVDNGSQ</sequence>
<feature type="non-terminal residue" evidence="1">
    <location>
        <position position="45"/>
    </location>
</feature>
<protein>
    <submittedName>
        <fullName evidence="1">Glycosyltransferase family 2 protein</fullName>
    </submittedName>
</protein>
<dbReference type="AlphaFoldDB" id="A0A2M8Q6N9"/>
<keyword evidence="1" id="KW-0808">Transferase</keyword>
<evidence type="ECO:0000313" key="1">
    <source>
        <dbReference type="EMBL" id="PJF45471.1"/>
    </source>
</evidence>
<dbReference type="Proteomes" id="UP000230790">
    <property type="component" value="Unassembled WGS sequence"/>
</dbReference>
<proteinExistence type="predicted"/>
<comment type="caution">
    <text evidence="1">The sequence shown here is derived from an EMBL/GenBank/DDBJ whole genome shotgun (WGS) entry which is preliminary data.</text>
</comment>
<reference evidence="1 2" key="1">
    <citation type="submission" date="2017-11" db="EMBL/GenBank/DDBJ databases">
        <title>Evolution of Phototrophy in the Chloroflexi Phylum Driven by Horizontal Gene Transfer.</title>
        <authorList>
            <person name="Ward L.M."/>
            <person name="Hemp J."/>
            <person name="Shih P.M."/>
            <person name="Mcglynn S.E."/>
            <person name="Fischer W."/>
        </authorList>
    </citation>
    <scope>NUCLEOTIDE SEQUENCE [LARGE SCALE GENOMIC DNA]</scope>
    <source>
        <strain evidence="1">JP3_7</strain>
    </source>
</reference>
<dbReference type="EMBL" id="PGTN01001058">
    <property type="protein sequence ID" value="PJF45471.1"/>
    <property type="molecule type" value="Genomic_DNA"/>
</dbReference>
<organism evidence="1 2">
    <name type="scientific">Candidatus Thermofonsia Clade 3 bacterium</name>
    <dbReference type="NCBI Taxonomy" id="2364212"/>
    <lineage>
        <taxon>Bacteria</taxon>
        <taxon>Bacillati</taxon>
        <taxon>Chloroflexota</taxon>
        <taxon>Candidatus Thermofontia</taxon>
        <taxon>Candidatus Thermofonsia Clade 3</taxon>
    </lineage>
</organism>
<dbReference type="GO" id="GO:0016740">
    <property type="term" value="F:transferase activity"/>
    <property type="evidence" value="ECO:0007669"/>
    <property type="project" value="UniProtKB-KW"/>
</dbReference>
<dbReference type="SUPFAM" id="SSF53448">
    <property type="entry name" value="Nucleotide-diphospho-sugar transferases"/>
    <property type="match status" value="1"/>
</dbReference>
<name>A0A2M8Q6N9_9CHLR</name>
<accession>A0A2M8Q6N9</accession>